<evidence type="ECO:0000313" key="1">
    <source>
        <dbReference type="EMBL" id="KAK8933759.1"/>
    </source>
</evidence>
<protein>
    <recommendedName>
        <fullName evidence="3">Retrotransposon gag domain-containing protein</fullName>
    </recommendedName>
</protein>
<name>A0AAP0B8V7_9ASPA</name>
<evidence type="ECO:0008006" key="3">
    <source>
        <dbReference type="Google" id="ProtNLM"/>
    </source>
</evidence>
<dbReference type="Proteomes" id="UP001418222">
    <property type="component" value="Unassembled WGS sequence"/>
</dbReference>
<proteinExistence type="predicted"/>
<keyword evidence="2" id="KW-1185">Reference proteome</keyword>
<comment type="caution">
    <text evidence="1">The sequence shown here is derived from an EMBL/GenBank/DDBJ whole genome shotgun (WGS) entry which is preliminary data.</text>
</comment>
<organism evidence="1 2">
    <name type="scientific">Platanthera zijinensis</name>
    <dbReference type="NCBI Taxonomy" id="2320716"/>
    <lineage>
        <taxon>Eukaryota</taxon>
        <taxon>Viridiplantae</taxon>
        <taxon>Streptophyta</taxon>
        <taxon>Embryophyta</taxon>
        <taxon>Tracheophyta</taxon>
        <taxon>Spermatophyta</taxon>
        <taxon>Magnoliopsida</taxon>
        <taxon>Liliopsida</taxon>
        <taxon>Asparagales</taxon>
        <taxon>Orchidaceae</taxon>
        <taxon>Orchidoideae</taxon>
        <taxon>Orchideae</taxon>
        <taxon>Orchidinae</taxon>
        <taxon>Platanthera</taxon>
    </lineage>
</organism>
<sequence length="543" mass="60468">MLKLLSNPSSTLLIQIWPFVTTSRTRVTLVLPSRTLLRIFFSRSAYSSSSPTFAGQGLKQSLPVLGSEHSAPLRRHHRRCAATAAAPPPPPPPLHRHGCPIMAAIASLYCHDQEPDQLKEKSFSRGIARSIQDSGLLPTSFATICATINSLFLPLAPLCDHRPPQLFSGAGKTLCLQSSHHHPVLADHPQLSTMADDLLAAIESCKQTMLRSFDAFQKHIDSNLQAKYDSCPHFSHRNPVDWLYKLQMYFSNNKICPANFMIYATLHLDRPASNWYLNLLRTQTSLTFPFFIDAIIKQYGSALEDTTAVIKQFQQATTFKAFQTSFEESSTDVSVIPPIEGVTSSLAFDPPTDITLDAFEIIEIDMADNQHNTKRRQQQIKPTDIVVLRGQHKPLPYKSVTRGTTIRSNTRKDLGLLSLTTSELGLGSEELEIKVIFLEGSWASFLDNFRSCSPMIFDSDALGITASGCFSMYFEGSNTSSLTWNLSSSFILNFDIVVKRLKEKTELKSKLGRRCKGLLLVAATNSETAHNTNSQTRFKPPTR</sequence>
<accession>A0AAP0B8V7</accession>
<reference evidence="1 2" key="1">
    <citation type="journal article" date="2022" name="Nat. Plants">
        <title>Genomes of leafy and leafless Platanthera orchids illuminate the evolution of mycoheterotrophy.</title>
        <authorList>
            <person name="Li M.H."/>
            <person name="Liu K.W."/>
            <person name="Li Z."/>
            <person name="Lu H.C."/>
            <person name="Ye Q.L."/>
            <person name="Zhang D."/>
            <person name="Wang J.Y."/>
            <person name="Li Y.F."/>
            <person name="Zhong Z.M."/>
            <person name="Liu X."/>
            <person name="Yu X."/>
            <person name="Liu D.K."/>
            <person name="Tu X.D."/>
            <person name="Liu B."/>
            <person name="Hao Y."/>
            <person name="Liao X.Y."/>
            <person name="Jiang Y.T."/>
            <person name="Sun W.H."/>
            <person name="Chen J."/>
            <person name="Chen Y.Q."/>
            <person name="Ai Y."/>
            <person name="Zhai J.W."/>
            <person name="Wu S.S."/>
            <person name="Zhou Z."/>
            <person name="Hsiao Y.Y."/>
            <person name="Wu W.L."/>
            <person name="Chen Y.Y."/>
            <person name="Lin Y.F."/>
            <person name="Hsu J.L."/>
            <person name="Li C.Y."/>
            <person name="Wang Z.W."/>
            <person name="Zhao X."/>
            <person name="Zhong W.Y."/>
            <person name="Ma X.K."/>
            <person name="Ma L."/>
            <person name="Huang J."/>
            <person name="Chen G.Z."/>
            <person name="Huang M.Z."/>
            <person name="Huang L."/>
            <person name="Peng D.H."/>
            <person name="Luo Y.B."/>
            <person name="Zou S.Q."/>
            <person name="Chen S.P."/>
            <person name="Lan S."/>
            <person name="Tsai W.C."/>
            <person name="Van de Peer Y."/>
            <person name="Liu Z.J."/>
        </authorList>
    </citation>
    <scope>NUCLEOTIDE SEQUENCE [LARGE SCALE GENOMIC DNA]</scope>
    <source>
        <strain evidence="1">Lor287</strain>
    </source>
</reference>
<dbReference type="EMBL" id="JBBWWQ010000013">
    <property type="protein sequence ID" value="KAK8933759.1"/>
    <property type="molecule type" value="Genomic_DNA"/>
</dbReference>
<dbReference type="AlphaFoldDB" id="A0AAP0B8V7"/>
<gene>
    <name evidence="1" type="ORF">KSP39_PZI015873</name>
</gene>
<evidence type="ECO:0000313" key="2">
    <source>
        <dbReference type="Proteomes" id="UP001418222"/>
    </source>
</evidence>